<dbReference type="RefSeq" id="WP_117487593.1">
    <property type="nucleotide sequence ID" value="NZ_QVIG01000001.1"/>
</dbReference>
<dbReference type="Proteomes" id="UP000263377">
    <property type="component" value="Unassembled WGS sequence"/>
</dbReference>
<sequence length="134" mass="14485">MPPLDTPTLADTYRPITDLARQYGIPFHLAANNRHASLHLHLPDGALLAVTDDGVGGAAARKPNGATGWQITRTLPTGQRAVIYDSTLLGDHHRLGVNPSPVLGAIARYLPPPPSPKPTRTRRRGLLTRLLRLT</sequence>
<dbReference type="EMBL" id="QVIG01000001">
    <property type="protein sequence ID" value="RGD59395.1"/>
    <property type="molecule type" value="Genomic_DNA"/>
</dbReference>
<accession>A0A372ZW10</accession>
<proteinExistence type="predicted"/>
<evidence type="ECO:0000313" key="2">
    <source>
        <dbReference type="Proteomes" id="UP000263377"/>
    </source>
</evidence>
<name>A0A372ZW10_9ACTN</name>
<organism evidence="1 2">
    <name type="scientific">Kitasatospora xanthocidica</name>
    <dbReference type="NCBI Taxonomy" id="83382"/>
    <lineage>
        <taxon>Bacteria</taxon>
        <taxon>Bacillati</taxon>
        <taxon>Actinomycetota</taxon>
        <taxon>Actinomycetes</taxon>
        <taxon>Kitasatosporales</taxon>
        <taxon>Streptomycetaceae</taxon>
        <taxon>Kitasatospora</taxon>
    </lineage>
</organism>
<protein>
    <submittedName>
        <fullName evidence="1">Uncharacterized protein</fullName>
    </submittedName>
</protein>
<dbReference type="AlphaFoldDB" id="A0A372ZW10"/>
<comment type="caution">
    <text evidence="1">The sequence shown here is derived from an EMBL/GenBank/DDBJ whole genome shotgun (WGS) entry which is preliminary data.</text>
</comment>
<evidence type="ECO:0000313" key="1">
    <source>
        <dbReference type="EMBL" id="RGD59395.1"/>
    </source>
</evidence>
<gene>
    <name evidence="1" type="ORF">DR950_17785</name>
</gene>
<reference evidence="1 2" key="1">
    <citation type="submission" date="2018-08" db="EMBL/GenBank/DDBJ databases">
        <title>Diversity &amp; Physiological Properties of Lignin-Decomposing Actinobacteria from Soil.</title>
        <authorList>
            <person name="Roh S.G."/>
            <person name="Kim S.B."/>
        </authorList>
    </citation>
    <scope>NUCLEOTIDE SEQUENCE [LARGE SCALE GENOMIC DNA]</scope>
    <source>
        <strain evidence="1 2">MMS17-GH009</strain>
    </source>
</reference>
<keyword evidence="2" id="KW-1185">Reference proteome</keyword>